<dbReference type="InterPro" id="IPR035068">
    <property type="entry name" value="TldD/PmbA_N"/>
</dbReference>
<keyword evidence="6" id="KW-1185">Reference proteome</keyword>
<dbReference type="AlphaFoldDB" id="A0A5A7N820"/>
<dbReference type="RefSeq" id="WP_042086567.1">
    <property type="nucleotide sequence ID" value="NZ_BKCN01000006.1"/>
</dbReference>
<dbReference type="InterPro" id="IPR045569">
    <property type="entry name" value="Metalloprtase-TldD/E_C"/>
</dbReference>
<name>A0A5A7N820_9PROT</name>
<gene>
    <name evidence="5" type="ORF">JCM17846_15860</name>
</gene>
<dbReference type="Gene3D" id="3.30.2290.10">
    <property type="entry name" value="PmbA/TldD superfamily"/>
    <property type="match status" value="1"/>
</dbReference>
<comment type="caution">
    <text evidence="5">The sequence shown here is derived from an EMBL/GenBank/DDBJ whole genome shotgun (WGS) entry which is preliminary data.</text>
</comment>
<dbReference type="InterPro" id="IPR045570">
    <property type="entry name" value="Metalloprtase-TldD/E_cen_dom"/>
</dbReference>
<evidence type="ECO:0000313" key="6">
    <source>
        <dbReference type="Proteomes" id="UP000324996"/>
    </source>
</evidence>
<sequence>MPLSDTRPAQSDSAADILADLIERAKKAGADSADALAIADRSIGISYRLGILEDAERSESTAFGLRVMIGQRSATVSTSDPNPDGRAALVERAIAMARVAPEDPWIGLADPALLARVRTAEGLELHDHNEIDEAALTALAQEAEDAARAVPGVTNSGGAGAGASSMRVDLATSSGFLGGYDGTSFSVSASVLAGEGTAMERDYDFSTARHFADLATAESVGREAGNRTVRRLGARRLPTGSLPVIFDPRVSNSLLGHFAQAVNGAAIARGTSFLLKKMHESVFAPGIRILDDPRRVRGLGSRPFDGEGLETRPLTLIEDGILQSWVLDCATARKLDLASTASATRGISSAPGPSTSNLYMEPGTSTPADLIGSVSRGFYVTELIGMGVNPVTGDYSRGAAGFLIEDGQISHAVSEMTIAGNLKEMFATLTPANDLVFRFSTNAPTLLIDRMTVAGT</sequence>
<proteinExistence type="inferred from homology"/>
<dbReference type="InterPro" id="IPR036059">
    <property type="entry name" value="TldD/PmbA_sf"/>
</dbReference>
<evidence type="ECO:0000313" key="5">
    <source>
        <dbReference type="EMBL" id="GER03904.1"/>
    </source>
</evidence>
<dbReference type="GO" id="GO:0008237">
    <property type="term" value="F:metallopeptidase activity"/>
    <property type="evidence" value="ECO:0007669"/>
    <property type="project" value="InterPro"/>
</dbReference>
<dbReference type="Pfam" id="PF19290">
    <property type="entry name" value="PmbA_TldD_2nd"/>
    <property type="match status" value="1"/>
</dbReference>
<dbReference type="GO" id="GO:0005829">
    <property type="term" value="C:cytosol"/>
    <property type="evidence" value="ECO:0007669"/>
    <property type="project" value="TreeGrafter"/>
</dbReference>
<dbReference type="SUPFAM" id="SSF111283">
    <property type="entry name" value="Putative modulator of DNA gyrase, PmbA/TldD"/>
    <property type="match status" value="1"/>
</dbReference>
<dbReference type="EMBL" id="BKCN01000006">
    <property type="protein sequence ID" value="GER03904.1"/>
    <property type="molecule type" value="Genomic_DNA"/>
</dbReference>
<evidence type="ECO:0000256" key="1">
    <source>
        <dbReference type="ARBA" id="ARBA00005836"/>
    </source>
</evidence>
<comment type="similarity">
    <text evidence="1">Belongs to the peptidase U62 family.</text>
</comment>
<dbReference type="GO" id="GO:0006508">
    <property type="term" value="P:proteolysis"/>
    <property type="evidence" value="ECO:0007669"/>
    <property type="project" value="InterPro"/>
</dbReference>
<evidence type="ECO:0000259" key="4">
    <source>
        <dbReference type="Pfam" id="PF19290"/>
    </source>
</evidence>
<reference evidence="5 6" key="1">
    <citation type="submission" date="2019-09" db="EMBL/GenBank/DDBJ databases">
        <title>NBRP : Genome information of microbial organism related human and environment.</title>
        <authorList>
            <person name="Hattori M."/>
            <person name="Oshima K."/>
            <person name="Inaba H."/>
            <person name="Suda W."/>
            <person name="Sakamoto M."/>
            <person name="Iino T."/>
            <person name="Kitahara M."/>
            <person name="Oshida Y."/>
            <person name="Iida T."/>
            <person name="Kudo T."/>
            <person name="Itoh T."/>
            <person name="Ohkuma M."/>
        </authorList>
    </citation>
    <scope>NUCLEOTIDE SEQUENCE [LARGE SCALE GENOMIC DNA]</scope>
    <source>
        <strain evidence="5 6">Q-1</strain>
    </source>
</reference>
<evidence type="ECO:0000259" key="3">
    <source>
        <dbReference type="Pfam" id="PF19289"/>
    </source>
</evidence>
<dbReference type="PANTHER" id="PTHR43421">
    <property type="entry name" value="METALLOPROTEASE PMBA"/>
    <property type="match status" value="1"/>
</dbReference>
<dbReference type="PANTHER" id="PTHR43421:SF1">
    <property type="entry name" value="METALLOPROTEASE PMBA"/>
    <property type="match status" value="1"/>
</dbReference>
<evidence type="ECO:0000259" key="2">
    <source>
        <dbReference type="Pfam" id="PF01523"/>
    </source>
</evidence>
<dbReference type="Proteomes" id="UP000324996">
    <property type="component" value="Unassembled WGS sequence"/>
</dbReference>
<dbReference type="InterPro" id="IPR047657">
    <property type="entry name" value="PmbA"/>
</dbReference>
<dbReference type="InterPro" id="IPR002510">
    <property type="entry name" value="Metalloprtase-TldD/E_N"/>
</dbReference>
<feature type="domain" description="Metalloprotease TldD/E C-terminal" evidence="3">
    <location>
        <begin position="239"/>
        <end position="455"/>
    </location>
</feature>
<organism evidence="5 6">
    <name type="scientific">Iodidimonas nitroreducens</name>
    <dbReference type="NCBI Taxonomy" id="1236968"/>
    <lineage>
        <taxon>Bacteria</taxon>
        <taxon>Pseudomonadati</taxon>
        <taxon>Pseudomonadota</taxon>
        <taxon>Alphaproteobacteria</taxon>
        <taxon>Iodidimonadales</taxon>
        <taxon>Iodidimonadaceae</taxon>
        <taxon>Iodidimonas</taxon>
    </lineage>
</organism>
<dbReference type="Pfam" id="PF01523">
    <property type="entry name" value="PmbA_TldD_1st"/>
    <property type="match status" value="1"/>
</dbReference>
<accession>A0A5A7N820</accession>
<dbReference type="Pfam" id="PF19289">
    <property type="entry name" value="PmbA_TldD_3rd"/>
    <property type="match status" value="1"/>
</dbReference>
<feature type="domain" description="Metalloprotease TldD/E N-terminal" evidence="2">
    <location>
        <begin position="34"/>
        <end position="97"/>
    </location>
</feature>
<feature type="domain" description="Metalloprotease TldD/E central" evidence="4">
    <location>
        <begin position="129"/>
        <end position="232"/>
    </location>
</feature>
<protein>
    <submittedName>
        <fullName evidence="5">Modulator protein</fullName>
    </submittedName>
</protein>